<dbReference type="CDD" id="cd11304">
    <property type="entry name" value="Cadherin_repeat"/>
    <property type="match status" value="1"/>
</dbReference>
<sequence>MSSKSVLRFFGRKQTHRRANQRQQRRFVPRFEHVESRRLLAAYVVDLAGSGDFSTIQDAIDVATANGGQDDVIQIKPGTYVENLLIPAQDGRLEIQGLPGTGPAGEEAVYIDGSSGVEGLSTIATQPHLNGYIALRDLQVTGGYHGIEQMGTVAPVENTLVVERVHSYGNDVGGLASSYSGDLIVNNSRFDNNGDHGIYNYQIASVSINNVWSHWNGGDGIYSELVNDVSISNSNFNDNNSEGLYSSEVDRLFVTASVFRNNIDNGIDLRHVSDVSIYGAQVTNNGTRSNGGLVAGIFSYYSDVVSITHSVLSGNTATGAGIFNTSQAVQISGVSARNNNRAGIRIGNAQLENAGTNQMVATIEDSRFQWNLYRGLSIESVSDATVSNSIIADNGSASNSEAIPGGGIRFLGDGDLTVLTSQITDNFAIGAGGGIYVQGSQGELAEPGNGHVNIHQTDISGNTATTLGGGLSIATASLLLDQSTIAGNTGGTAVIGSGGGGIWLSSTETDIVNTTISGNTTQGEGGGISSLSGHLPLRIVNSTITGNEVGRTPTGAPQSGAGMYIWSGTTLVLNTIFEGNTAPGASLQTRSPSDVDDPNDSVFSLGNNLVSDSGAAAIFTGPGDVVGISALLGPLQENGGATRTHALLPGSPAVDAAAPNAQNSAPNLAVPTHDQRGFIRPGFWGKDIGAYENQGPLANPDFTSTDEDVSVLIDILANDIDPDGDSLEIERIVNIIGGSVAENPDATITFTPDPNFTGEARFSYIAQDTFGRQSRTSVLIEVNAVNDAPSVSDQSFTVDENAEAGTAIGTVTASDVEGDDLSFTITSGNESGAFAIDGSGNITVADSSPLDFETTPEFTLQVAVSDGNLTSTAIVTVSLNDLVEVVAASIDIQPGDDNNAVSLKRGIVEVAIFTTDGLDATQIDIDSLRFGATGNEDSLRRHKKHLTPQIRYEDINGDGQLDLIASFDVTQTGLTADHTEATLNGSTLGGESFAASQTITISQNGRKQGGGSGKGKNK</sequence>
<dbReference type="Proteomes" id="UP001500840">
    <property type="component" value="Unassembled WGS sequence"/>
</dbReference>
<dbReference type="NCBIfam" id="NF041518">
    <property type="entry name" value="choice_anch_Q"/>
    <property type="match status" value="1"/>
</dbReference>
<evidence type="ECO:0000256" key="4">
    <source>
        <dbReference type="ARBA" id="ARBA00023136"/>
    </source>
</evidence>
<feature type="domain" description="Cadherin" evidence="5">
    <location>
        <begin position="790"/>
        <end position="890"/>
    </location>
</feature>
<dbReference type="InterPro" id="IPR002126">
    <property type="entry name" value="Cadherin-like_dom"/>
</dbReference>
<dbReference type="PANTHER" id="PTHR24027:SF438">
    <property type="entry name" value="CADHERIN 23"/>
    <property type="match status" value="1"/>
</dbReference>
<dbReference type="PANTHER" id="PTHR24027">
    <property type="entry name" value="CADHERIN-23"/>
    <property type="match status" value="1"/>
</dbReference>
<keyword evidence="3" id="KW-0106">Calcium</keyword>
<evidence type="ECO:0000256" key="1">
    <source>
        <dbReference type="ARBA" id="ARBA00004370"/>
    </source>
</evidence>
<dbReference type="Gene3D" id="2.160.20.10">
    <property type="entry name" value="Single-stranded right-handed beta-helix, Pectin lyase-like"/>
    <property type="match status" value="2"/>
</dbReference>
<dbReference type="PROSITE" id="PS50268">
    <property type="entry name" value="CADHERIN_2"/>
    <property type="match status" value="1"/>
</dbReference>
<evidence type="ECO:0000256" key="3">
    <source>
        <dbReference type="ARBA" id="ARBA00022837"/>
    </source>
</evidence>
<comment type="subcellular location">
    <subcellularLocation>
        <location evidence="1">Membrane</location>
    </subcellularLocation>
</comment>
<dbReference type="Gene3D" id="2.60.40.2810">
    <property type="match status" value="1"/>
</dbReference>
<keyword evidence="7" id="KW-1185">Reference proteome</keyword>
<proteinExistence type="predicted"/>
<keyword evidence="2" id="KW-0677">Repeat</keyword>
<evidence type="ECO:0000259" key="5">
    <source>
        <dbReference type="PROSITE" id="PS50268"/>
    </source>
</evidence>
<dbReference type="Pfam" id="PF00028">
    <property type="entry name" value="Cadherin"/>
    <property type="match status" value="1"/>
</dbReference>
<evidence type="ECO:0000256" key="2">
    <source>
        <dbReference type="ARBA" id="ARBA00022737"/>
    </source>
</evidence>
<dbReference type="SUPFAM" id="SSF51126">
    <property type="entry name" value="Pectin lyase-like"/>
    <property type="match status" value="2"/>
</dbReference>
<dbReference type="EMBL" id="BAABGA010000047">
    <property type="protein sequence ID" value="GAA4458959.1"/>
    <property type="molecule type" value="Genomic_DNA"/>
</dbReference>
<dbReference type="InterPro" id="IPR039808">
    <property type="entry name" value="Cadherin"/>
</dbReference>
<dbReference type="Gene3D" id="2.60.40.60">
    <property type="entry name" value="Cadherins"/>
    <property type="match status" value="1"/>
</dbReference>
<evidence type="ECO:0000313" key="7">
    <source>
        <dbReference type="Proteomes" id="UP001500840"/>
    </source>
</evidence>
<dbReference type="Pfam" id="PF17963">
    <property type="entry name" value="Big_9"/>
    <property type="match status" value="1"/>
</dbReference>
<accession>A0ABP8MZZ5</accession>
<organism evidence="6 7">
    <name type="scientific">Novipirellula rosea</name>
    <dbReference type="NCBI Taxonomy" id="1031540"/>
    <lineage>
        <taxon>Bacteria</taxon>
        <taxon>Pseudomonadati</taxon>
        <taxon>Planctomycetota</taxon>
        <taxon>Planctomycetia</taxon>
        <taxon>Pirellulales</taxon>
        <taxon>Pirellulaceae</taxon>
        <taxon>Novipirellula</taxon>
    </lineage>
</organism>
<reference evidence="7" key="1">
    <citation type="journal article" date="2019" name="Int. J. Syst. Evol. Microbiol.">
        <title>The Global Catalogue of Microorganisms (GCM) 10K type strain sequencing project: providing services to taxonomists for standard genome sequencing and annotation.</title>
        <authorList>
            <consortium name="The Broad Institute Genomics Platform"/>
            <consortium name="The Broad Institute Genome Sequencing Center for Infectious Disease"/>
            <person name="Wu L."/>
            <person name="Ma J."/>
        </authorList>
    </citation>
    <scope>NUCLEOTIDE SEQUENCE [LARGE SCALE GENOMIC DNA]</scope>
    <source>
        <strain evidence="7">JCM 17759</strain>
    </source>
</reference>
<dbReference type="SUPFAM" id="SSF49313">
    <property type="entry name" value="Cadherin-like"/>
    <property type="match status" value="1"/>
</dbReference>
<protein>
    <recommendedName>
        <fullName evidence="5">Cadherin domain-containing protein</fullName>
    </recommendedName>
</protein>
<dbReference type="InterPro" id="IPR012334">
    <property type="entry name" value="Pectin_lyas_fold"/>
</dbReference>
<keyword evidence="4" id="KW-0472">Membrane</keyword>
<evidence type="ECO:0000313" key="6">
    <source>
        <dbReference type="EMBL" id="GAA4458959.1"/>
    </source>
</evidence>
<dbReference type="RefSeq" id="WP_345324536.1">
    <property type="nucleotide sequence ID" value="NZ_BAABGA010000047.1"/>
</dbReference>
<dbReference type="InterPro" id="IPR006626">
    <property type="entry name" value="PbH1"/>
</dbReference>
<dbReference type="Pfam" id="PF13229">
    <property type="entry name" value="Beta_helix"/>
    <property type="match status" value="1"/>
</dbReference>
<gene>
    <name evidence="6" type="ORF">GCM10023156_37820</name>
</gene>
<dbReference type="InterPro" id="IPR011050">
    <property type="entry name" value="Pectin_lyase_fold/virulence"/>
</dbReference>
<comment type="caution">
    <text evidence="6">The sequence shown here is derived from an EMBL/GenBank/DDBJ whole genome shotgun (WGS) entry which is preliminary data.</text>
</comment>
<dbReference type="InterPro" id="IPR015919">
    <property type="entry name" value="Cadherin-like_sf"/>
</dbReference>
<dbReference type="InterPro" id="IPR059226">
    <property type="entry name" value="Choice_anch_Q_dom"/>
</dbReference>
<dbReference type="SMART" id="SM00710">
    <property type="entry name" value="PbH1"/>
    <property type="match status" value="14"/>
</dbReference>
<name>A0ABP8MZZ5_9BACT</name>
<dbReference type="SMART" id="SM00112">
    <property type="entry name" value="CA"/>
    <property type="match status" value="1"/>
</dbReference>
<dbReference type="InterPro" id="IPR039448">
    <property type="entry name" value="Beta_helix"/>
</dbReference>